<name>A6DL99_9BACT</name>
<sequence>MKSLGVEIKSSTCVLVLLDSADEIKEATKIELEDPYCATSVKEFFDDLKTWLEKCNADVVNIKKRLEKGKFAGGASSFKIEGLIQLAALVSVNLVGGPELNRLAKSVETLPAMKKYQEQAYLAALSAL</sequence>
<comment type="caution">
    <text evidence="1">The sequence shown here is derived from an EMBL/GenBank/DDBJ whole genome shotgun (WGS) entry which is preliminary data.</text>
</comment>
<reference evidence="1 2" key="1">
    <citation type="journal article" date="2010" name="J. Bacteriol.">
        <title>Genome sequence of Lentisphaera araneosa HTCC2155T, the type species of the order Lentisphaerales in the phylum Lentisphaerae.</title>
        <authorList>
            <person name="Thrash J.C."/>
            <person name="Cho J.C."/>
            <person name="Vergin K.L."/>
            <person name="Morris R.M."/>
            <person name="Giovannoni S.J."/>
        </authorList>
    </citation>
    <scope>NUCLEOTIDE SEQUENCE [LARGE SCALE GENOMIC DNA]</scope>
    <source>
        <strain evidence="1 2">HTCC2155</strain>
    </source>
</reference>
<organism evidence="1 2">
    <name type="scientific">Lentisphaera araneosa HTCC2155</name>
    <dbReference type="NCBI Taxonomy" id="313628"/>
    <lineage>
        <taxon>Bacteria</taxon>
        <taxon>Pseudomonadati</taxon>
        <taxon>Lentisphaerota</taxon>
        <taxon>Lentisphaeria</taxon>
        <taxon>Lentisphaerales</taxon>
        <taxon>Lentisphaeraceae</taxon>
        <taxon>Lentisphaera</taxon>
    </lineage>
</organism>
<gene>
    <name evidence="1" type="ORF">LNTAR_20883</name>
</gene>
<proteinExistence type="predicted"/>
<dbReference type="InterPro" id="IPR021378">
    <property type="entry name" value="DUF3010"/>
</dbReference>
<dbReference type="STRING" id="313628.LNTAR_20883"/>
<dbReference type="OrthoDB" id="5348642at2"/>
<keyword evidence="2" id="KW-1185">Reference proteome</keyword>
<protein>
    <submittedName>
        <fullName evidence="1">Uncharacterized protein</fullName>
    </submittedName>
</protein>
<dbReference type="RefSeq" id="WP_007278659.1">
    <property type="nucleotide sequence ID" value="NZ_ABCK01000008.1"/>
</dbReference>
<dbReference type="AlphaFoldDB" id="A6DL99"/>
<dbReference type="Proteomes" id="UP000004947">
    <property type="component" value="Unassembled WGS sequence"/>
</dbReference>
<evidence type="ECO:0000313" key="2">
    <source>
        <dbReference type="Proteomes" id="UP000004947"/>
    </source>
</evidence>
<dbReference type="EMBL" id="ABCK01000008">
    <property type="protein sequence ID" value="EDM27701.1"/>
    <property type="molecule type" value="Genomic_DNA"/>
</dbReference>
<evidence type="ECO:0000313" key="1">
    <source>
        <dbReference type="EMBL" id="EDM27701.1"/>
    </source>
</evidence>
<dbReference type="Pfam" id="PF11215">
    <property type="entry name" value="DUF3010"/>
    <property type="match status" value="1"/>
</dbReference>
<accession>A6DL99</accession>